<organism evidence="4 5">
    <name type="scientific">Tetranychus urticae</name>
    <name type="common">Two-spotted spider mite</name>
    <dbReference type="NCBI Taxonomy" id="32264"/>
    <lineage>
        <taxon>Eukaryota</taxon>
        <taxon>Metazoa</taxon>
        <taxon>Ecdysozoa</taxon>
        <taxon>Arthropoda</taxon>
        <taxon>Chelicerata</taxon>
        <taxon>Arachnida</taxon>
        <taxon>Acari</taxon>
        <taxon>Acariformes</taxon>
        <taxon>Trombidiformes</taxon>
        <taxon>Prostigmata</taxon>
        <taxon>Eleutherengona</taxon>
        <taxon>Raphignathae</taxon>
        <taxon>Tetranychoidea</taxon>
        <taxon>Tetranychidae</taxon>
        <taxon>Tetranychus</taxon>
    </lineage>
</organism>
<dbReference type="eggNOG" id="ENOG502S05S">
    <property type="taxonomic scope" value="Eukaryota"/>
</dbReference>
<dbReference type="Proteomes" id="UP000015104">
    <property type="component" value="Unassembled WGS sequence"/>
</dbReference>
<evidence type="ECO:0000256" key="2">
    <source>
        <dbReference type="SAM" id="SignalP"/>
    </source>
</evidence>
<dbReference type="GO" id="GO:0009898">
    <property type="term" value="C:cytoplasmic side of plasma membrane"/>
    <property type="evidence" value="ECO:0007669"/>
    <property type="project" value="TreeGrafter"/>
</dbReference>
<evidence type="ECO:0000313" key="4">
    <source>
        <dbReference type="EnsemblMetazoa" id="tetur02g00220.1"/>
    </source>
</evidence>
<dbReference type="OrthoDB" id="6409159at2759"/>
<evidence type="ECO:0000313" key="5">
    <source>
        <dbReference type="Proteomes" id="UP000015104"/>
    </source>
</evidence>
<dbReference type="KEGG" id="tut:107371817"/>
<accession>T1JUA5</accession>
<evidence type="ECO:0000256" key="1">
    <source>
        <dbReference type="ARBA" id="ARBA00022729"/>
    </source>
</evidence>
<dbReference type="SUPFAM" id="SSF63707">
    <property type="entry name" value="Ganglioside M2 (gm2) activator"/>
    <property type="match status" value="1"/>
</dbReference>
<protein>
    <recommendedName>
        <fullName evidence="3">MD-2-related lipid-recognition domain-containing protein</fullName>
    </recommendedName>
</protein>
<dbReference type="AlphaFoldDB" id="T1JUA5"/>
<dbReference type="EnsemblMetazoa" id="tetur02g00220.1">
    <property type="protein sequence ID" value="tetur02g00220.1"/>
    <property type="gene ID" value="tetur02g00220"/>
</dbReference>
<feature type="chain" id="PRO_5004590717" description="MD-2-related lipid-recognition domain-containing protein" evidence="2">
    <location>
        <begin position="25"/>
        <end position="204"/>
    </location>
</feature>
<keyword evidence="5" id="KW-1185">Reference proteome</keyword>
<dbReference type="Gene3D" id="2.70.220.10">
    <property type="entry name" value="Ganglioside GM2 activator"/>
    <property type="match status" value="1"/>
</dbReference>
<gene>
    <name evidence="4" type="primary">107371817</name>
</gene>
<dbReference type="GO" id="GO:0006689">
    <property type="term" value="P:ganglioside catabolic process"/>
    <property type="evidence" value="ECO:0007669"/>
    <property type="project" value="InterPro"/>
</dbReference>
<dbReference type="GO" id="GO:0005319">
    <property type="term" value="F:lipid transporter activity"/>
    <property type="evidence" value="ECO:0007669"/>
    <property type="project" value="TreeGrafter"/>
</dbReference>
<dbReference type="PANTHER" id="PTHR17357">
    <property type="entry name" value="GM2 GANGLIOSIDE ACTIVATOR PROTEIN"/>
    <property type="match status" value="1"/>
</dbReference>
<dbReference type="InterPro" id="IPR003172">
    <property type="entry name" value="ML_dom"/>
</dbReference>
<dbReference type="InterPro" id="IPR028996">
    <property type="entry name" value="GM2-AP"/>
</dbReference>
<dbReference type="EMBL" id="CAEY01000775">
    <property type="status" value="NOT_ANNOTATED_CDS"/>
    <property type="molecule type" value="Genomic_DNA"/>
</dbReference>
<proteinExistence type="predicted"/>
<dbReference type="SMART" id="SM00737">
    <property type="entry name" value="ML"/>
    <property type="match status" value="1"/>
</dbReference>
<reference evidence="5" key="1">
    <citation type="submission" date="2011-08" db="EMBL/GenBank/DDBJ databases">
        <authorList>
            <person name="Rombauts S."/>
        </authorList>
    </citation>
    <scope>NUCLEOTIDE SEQUENCE</scope>
    <source>
        <strain evidence="5">London</strain>
    </source>
</reference>
<dbReference type="PANTHER" id="PTHR17357:SF0">
    <property type="entry name" value="GANGLIOSIDE GM2 ACTIVATOR"/>
    <property type="match status" value="1"/>
</dbReference>
<sequence>MRNFVFTEITAIIIIGLSFHQVSCQFVNNYIEQNVNITGLLFKDFAWTQCGTPDVIKFSRLEIDPDPMKIPGLLSVGLDVLVKSNLTSPLPFTLKMKKKVFGVWVDIPCEHGFGSCQYSDFCTLWPYPKPCPDVYTQYGVPCSCPFPANRYNFPEVVVGNATLPFSDIPKWLENGHYSIEAHLMDQSSQELFCIQILMQMKINN</sequence>
<keyword evidence="1 2" id="KW-0732">Signal</keyword>
<feature type="domain" description="MD-2-related lipid-recognition" evidence="3">
    <location>
        <begin position="47"/>
        <end position="198"/>
    </location>
</feature>
<dbReference type="OMA" id="WENCGPP"/>
<dbReference type="InterPro" id="IPR036846">
    <property type="entry name" value="GM2-AP_sf"/>
</dbReference>
<reference evidence="4" key="2">
    <citation type="submission" date="2015-06" db="UniProtKB">
        <authorList>
            <consortium name="EnsemblMetazoa"/>
        </authorList>
    </citation>
    <scope>IDENTIFICATION</scope>
</reference>
<feature type="signal peptide" evidence="2">
    <location>
        <begin position="1"/>
        <end position="24"/>
    </location>
</feature>
<name>T1JUA5_TETUR</name>
<dbReference type="GO" id="GO:0008047">
    <property type="term" value="F:enzyme activator activity"/>
    <property type="evidence" value="ECO:0007669"/>
    <property type="project" value="InterPro"/>
</dbReference>
<evidence type="ECO:0000259" key="3">
    <source>
        <dbReference type="SMART" id="SM00737"/>
    </source>
</evidence>
<dbReference type="HOGENOM" id="CLU_108261_0_0_1"/>
<dbReference type="Pfam" id="PF02221">
    <property type="entry name" value="E1_DerP2_DerF2"/>
    <property type="match status" value="1"/>
</dbReference>
<dbReference type="STRING" id="32264.T1JUA5"/>